<organism evidence="2 3">
    <name type="scientific">Eumeta variegata</name>
    <name type="common">Bagworm moth</name>
    <name type="synonym">Eumeta japonica</name>
    <dbReference type="NCBI Taxonomy" id="151549"/>
    <lineage>
        <taxon>Eukaryota</taxon>
        <taxon>Metazoa</taxon>
        <taxon>Ecdysozoa</taxon>
        <taxon>Arthropoda</taxon>
        <taxon>Hexapoda</taxon>
        <taxon>Insecta</taxon>
        <taxon>Pterygota</taxon>
        <taxon>Neoptera</taxon>
        <taxon>Endopterygota</taxon>
        <taxon>Lepidoptera</taxon>
        <taxon>Glossata</taxon>
        <taxon>Ditrysia</taxon>
        <taxon>Tineoidea</taxon>
        <taxon>Psychidae</taxon>
        <taxon>Oiketicinae</taxon>
        <taxon>Eumeta</taxon>
    </lineage>
</organism>
<feature type="compositionally biased region" description="Basic and acidic residues" evidence="1">
    <location>
        <begin position="37"/>
        <end position="65"/>
    </location>
</feature>
<protein>
    <submittedName>
        <fullName evidence="2">Uncharacterized protein</fullName>
    </submittedName>
</protein>
<feature type="region of interest" description="Disordered" evidence="1">
    <location>
        <begin position="37"/>
        <end position="85"/>
    </location>
</feature>
<dbReference type="EMBL" id="BGZK01002260">
    <property type="protein sequence ID" value="GBP92304.1"/>
    <property type="molecule type" value="Genomic_DNA"/>
</dbReference>
<evidence type="ECO:0000313" key="2">
    <source>
        <dbReference type="EMBL" id="GBP92304.1"/>
    </source>
</evidence>
<sequence length="85" mass="9819">MSVETGSDKGINSISMLAEMRVLTRWITRWIFSSRALDRSEERRRKESRTRTAEERQFVDLKAEPETESVTGPESESKGIEIDID</sequence>
<evidence type="ECO:0000256" key="1">
    <source>
        <dbReference type="SAM" id="MobiDB-lite"/>
    </source>
</evidence>
<dbReference type="AlphaFoldDB" id="A0A4C1ZZ56"/>
<evidence type="ECO:0000313" key="3">
    <source>
        <dbReference type="Proteomes" id="UP000299102"/>
    </source>
</evidence>
<gene>
    <name evidence="2" type="ORF">EVAR_4714_1</name>
</gene>
<proteinExistence type="predicted"/>
<keyword evidence="3" id="KW-1185">Reference proteome</keyword>
<accession>A0A4C1ZZ56</accession>
<comment type="caution">
    <text evidence="2">The sequence shown here is derived from an EMBL/GenBank/DDBJ whole genome shotgun (WGS) entry which is preliminary data.</text>
</comment>
<name>A0A4C1ZZ56_EUMVA</name>
<reference evidence="2 3" key="1">
    <citation type="journal article" date="2019" name="Commun. Biol.">
        <title>The bagworm genome reveals a unique fibroin gene that provides high tensile strength.</title>
        <authorList>
            <person name="Kono N."/>
            <person name="Nakamura H."/>
            <person name="Ohtoshi R."/>
            <person name="Tomita M."/>
            <person name="Numata K."/>
            <person name="Arakawa K."/>
        </authorList>
    </citation>
    <scope>NUCLEOTIDE SEQUENCE [LARGE SCALE GENOMIC DNA]</scope>
</reference>
<dbReference type="Proteomes" id="UP000299102">
    <property type="component" value="Unassembled WGS sequence"/>
</dbReference>
<feature type="compositionally biased region" description="Basic and acidic residues" evidence="1">
    <location>
        <begin position="75"/>
        <end position="85"/>
    </location>
</feature>